<dbReference type="FunFam" id="3.30.200.20:FF:000195">
    <property type="entry name" value="G-type lectin S-receptor-like serine/threonine-protein kinase"/>
    <property type="match status" value="1"/>
</dbReference>
<feature type="domain" description="EGF-like" evidence="16">
    <location>
        <begin position="6"/>
        <end position="43"/>
    </location>
</feature>
<dbReference type="GO" id="GO:0005524">
    <property type="term" value="F:ATP binding"/>
    <property type="evidence" value="ECO:0007669"/>
    <property type="project" value="UniProtKB-UniRule"/>
</dbReference>
<feature type="binding site" evidence="13">
    <location>
        <position position="247"/>
    </location>
    <ligand>
        <name>ATP</name>
        <dbReference type="ChEBI" id="CHEBI:30616"/>
    </ligand>
</feature>
<dbReference type="AlphaFoldDB" id="A0AAN9KVZ4"/>
<dbReference type="Pfam" id="PF00954">
    <property type="entry name" value="S_locus_glycop"/>
    <property type="match status" value="1"/>
</dbReference>
<dbReference type="Proteomes" id="UP001367508">
    <property type="component" value="Unassembled WGS sequence"/>
</dbReference>
<keyword evidence="8" id="KW-1015">Disulfide bond</keyword>
<dbReference type="PANTHER" id="PTHR27002:SF616">
    <property type="entry name" value="RECEPTOR-LIKE SERINE_THREONINE-PROTEIN KINASE"/>
    <property type="match status" value="1"/>
</dbReference>
<evidence type="ECO:0000313" key="18">
    <source>
        <dbReference type="EMBL" id="KAK7324627.1"/>
    </source>
</evidence>
<dbReference type="InterPro" id="IPR000719">
    <property type="entry name" value="Prot_kinase_dom"/>
</dbReference>
<dbReference type="GO" id="GO:0004674">
    <property type="term" value="F:protein serine/threonine kinase activity"/>
    <property type="evidence" value="ECO:0007669"/>
    <property type="project" value="UniProtKB-KW"/>
</dbReference>
<feature type="domain" description="Protein kinase" evidence="15">
    <location>
        <begin position="219"/>
        <end position="504"/>
    </location>
</feature>
<dbReference type="Gene3D" id="1.10.510.10">
    <property type="entry name" value="Transferase(Phosphotransferase) domain 1"/>
    <property type="match status" value="1"/>
</dbReference>
<dbReference type="InterPro" id="IPR000858">
    <property type="entry name" value="S_locus_glycoprot_dom"/>
</dbReference>
<dbReference type="GO" id="GO:0048544">
    <property type="term" value="P:recognition of pollen"/>
    <property type="evidence" value="ECO:0007669"/>
    <property type="project" value="InterPro"/>
</dbReference>
<dbReference type="SMART" id="SM00220">
    <property type="entry name" value="S_TKc"/>
    <property type="match status" value="1"/>
</dbReference>
<proteinExistence type="predicted"/>
<evidence type="ECO:0000256" key="3">
    <source>
        <dbReference type="ARBA" id="ARBA00022679"/>
    </source>
</evidence>
<dbReference type="PROSITE" id="PS00108">
    <property type="entry name" value="PROTEIN_KINASE_ST"/>
    <property type="match status" value="1"/>
</dbReference>
<name>A0AAN9KVZ4_CANGL</name>
<dbReference type="SMART" id="SM00473">
    <property type="entry name" value="PAN_AP"/>
    <property type="match status" value="1"/>
</dbReference>
<dbReference type="PROSITE" id="PS50026">
    <property type="entry name" value="EGF_3"/>
    <property type="match status" value="1"/>
</dbReference>
<keyword evidence="6" id="KW-0418">Kinase</keyword>
<dbReference type="InterPro" id="IPR003609">
    <property type="entry name" value="Pan_app"/>
</dbReference>
<evidence type="ECO:0000259" key="17">
    <source>
        <dbReference type="PROSITE" id="PS50948"/>
    </source>
</evidence>
<dbReference type="CDD" id="cd01098">
    <property type="entry name" value="PAN_AP_plant"/>
    <property type="match status" value="1"/>
</dbReference>
<dbReference type="InterPro" id="IPR000742">
    <property type="entry name" value="EGF"/>
</dbReference>
<evidence type="ECO:0000256" key="2">
    <source>
        <dbReference type="ARBA" id="ARBA00022527"/>
    </source>
</evidence>
<dbReference type="Gene3D" id="3.30.200.20">
    <property type="entry name" value="Phosphorylase Kinase, domain 1"/>
    <property type="match status" value="1"/>
</dbReference>
<keyword evidence="7 13" id="KW-0067">ATP-binding</keyword>
<evidence type="ECO:0000313" key="19">
    <source>
        <dbReference type="Proteomes" id="UP001367508"/>
    </source>
</evidence>
<comment type="catalytic activity">
    <reaction evidence="11">
        <text>L-seryl-[protein] + ATP = O-phospho-L-seryl-[protein] + ADP + H(+)</text>
        <dbReference type="Rhea" id="RHEA:17989"/>
        <dbReference type="Rhea" id="RHEA-COMP:9863"/>
        <dbReference type="Rhea" id="RHEA-COMP:11604"/>
        <dbReference type="ChEBI" id="CHEBI:15378"/>
        <dbReference type="ChEBI" id="CHEBI:29999"/>
        <dbReference type="ChEBI" id="CHEBI:30616"/>
        <dbReference type="ChEBI" id="CHEBI:83421"/>
        <dbReference type="ChEBI" id="CHEBI:456216"/>
        <dbReference type="EC" id="2.7.11.1"/>
    </reaction>
</comment>
<organism evidence="18 19">
    <name type="scientific">Canavalia gladiata</name>
    <name type="common">Sword bean</name>
    <name type="synonym">Dolichos gladiatus</name>
    <dbReference type="NCBI Taxonomy" id="3824"/>
    <lineage>
        <taxon>Eukaryota</taxon>
        <taxon>Viridiplantae</taxon>
        <taxon>Streptophyta</taxon>
        <taxon>Embryophyta</taxon>
        <taxon>Tracheophyta</taxon>
        <taxon>Spermatophyta</taxon>
        <taxon>Magnoliopsida</taxon>
        <taxon>eudicotyledons</taxon>
        <taxon>Gunneridae</taxon>
        <taxon>Pentapetalae</taxon>
        <taxon>rosids</taxon>
        <taxon>fabids</taxon>
        <taxon>Fabales</taxon>
        <taxon>Fabaceae</taxon>
        <taxon>Papilionoideae</taxon>
        <taxon>50 kb inversion clade</taxon>
        <taxon>NPAAA clade</taxon>
        <taxon>indigoferoid/millettioid clade</taxon>
        <taxon>Phaseoleae</taxon>
        <taxon>Canavalia</taxon>
    </lineage>
</organism>
<comment type="caution">
    <text evidence="12">Lacks conserved residue(s) required for the propagation of feature annotation.</text>
</comment>
<dbReference type="Pfam" id="PF07714">
    <property type="entry name" value="PK_Tyr_Ser-Thr"/>
    <property type="match status" value="1"/>
</dbReference>
<comment type="caution">
    <text evidence="18">The sequence shown here is derived from an EMBL/GenBank/DDBJ whole genome shotgun (WGS) entry which is preliminary data.</text>
</comment>
<evidence type="ECO:0000256" key="12">
    <source>
        <dbReference type="PROSITE-ProRule" id="PRU00076"/>
    </source>
</evidence>
<dbReference type="CDD" id="cd14066">
    <property type="entry name" value="STKc_IRAK"/>
    <property type="match status" value="1"/>
</dbReference>
<keyword evidence="2" id="KW-0723">Serine/threonine-protein kinase</keyword>
<keyword evidence="14" id="KW-1133">Transmembrane helix</keyword>
<evidence type="ECO:0000256" key="10">
    <source>
        <dbReference type="ARBA" id="ARBA00047899"/>
    </source>
</evidence>
<evidence type="ECO:0000256" key="7">
    <source>
        <dbReference type="ARBA" id="ARBA00022840"/>
    </source>
</evidence>
<dbReference type="InterPro" id="IPR001245">
    <property type="entry name" value="Ser-Thr/Tyr_kinase_cat_dom"/>
</dbReference>
<dbReference type="InterPro" id="IPR017756">
    <property type="entry name" value="TM_Gly-Cys-Arg_CS"/>
</dbReference>
<dbReference type="PANTHER" id="PTHR27002">
    <property type="entry name" value="RECEPTOR-LIKE SERINE/THREONINE-PROTEIN KINASE SD1-8"/>
    <property type="match status" value="1"/>
</dbReference>
<evidence type="ECO:0000256" key="5">
    <source>
        <dbReference type="ARBA" id="ARBA00022741"/>
    </source>
</evidence>
<evidence type="ECO:0000256" key="11">
    <source>
        <dbReference type="ARBA" id="ARBA00048679"/>
    </source>
</evidence>
<dbReference type="InterPro" id="IPR011009">
    <property type="entry name" value="Kinase-like_dom_sf"/>
</dbReference>
<evidence type="ECO:0000256" key="1">
    <source>
        <dbReference type="ARBA" id="ARBA00012513"/>
    </source>
</evidence>
<dbReference type="GO" id="GO:0005886">
    <property type="term" value="C:plasma membrane"/>
    <property type="evidence" value="ECO:0007669"/>
    <property type="project" value="TreeGrafter"/>
</dbReference>
<evidence type="ECO:0000256" key="8">
    <source>
        <dbReference type="ARBA" id="ARBA00023157"/>
    </source>
</evidence>
<dbReference type="EC" id="2.7.11.1" evidence="1"/>
<keyword evidence="14" id="KW-0472">Membrane</keyword>
<dbReference type="InterPro" id="IPR008271">
    <property type="entry name" value="Ser/Thr_kinase_AS"/>
</dbReference>
<protein>
    <recommendedName>
        <fullName evidence="1">non-specific serine/threonine protein kinase</fullName>
        <ecNumber evidence="1">2.7.11.1</ecNumber>
    </recommendedName>
</protein>
<feature type="domain" description="Apple" evidence="17">
    <location>
        <begin position="62"/>
        <end position="142"/>
    </location>
</feature>
<dbReference type="Pfam" id="PF08276">
    <property type="entry name" value="PAN_2"/>
    <property type="match status" value="1"/>
</dbReference>
<evidence type="ECO:0000259" key="16">
    <source>
        <dbReference type="PROSITE" id="PS50026"/>
    </source>
</evidence>
<sequence length="528" mass="59024">MFTSLPRDFCDKFGACGPNGNCDVSMSPTSCHCLKGFKPKSAEEWSGTNYSQGCVRDTPLNCHNDGFVKYIKMKVPDTEYSWLNQNMTLRECRVKCLSNCSCTAYTNSDIRGAGSGCAMWFGDLKDLRLQPDAGQDLYVRVPASLLETNNRGKAKVGIAAGSTTSILCFLLLALYVLCRRRRVTTKKNVAIADHCKEHEEDLELPLLDLSTIVGATHNFSNSNKLGEGGFGLVYKGTLENGQEIAVKRLSSGSGQGLKEFKNEIKLIAKLQHRNLVKRHGCCIQGEEKLLIYEYMPNKSLDFFIFDPTRRMLLDWPKRFHIICGVARGLLYLHQDSRLRIIHRDLKASNVLLDREMNPKISDFGLARILLGDQNAATTHRVVGTYGYMAPEYAIDGNFSVKSDVFSFGILLLEIISGKKKIGGNHQGKNRNLIGHAWDLWIEGRPLELIGEHFIHSCNLSEALRCIHIGLLCLHQNPHDRPSMSSVVMMLGSEIDLPQPKQPAVFVGEDSLHQEYSINKLSLTLLEAR</sequence>
<dbReference type="InterPro" id="IPR017441">
    <property type="entry name" value="Protein_kinase_ATP_BS"/>
</dbReference>
<keyword evidence="14" id="KW-0812">Transmembrane</keyword>
<keyword evidence="4" id="KW-0732">Signal</keyword>
<keyword evidence="3" id="KW-0808">Transferase</keyword>
<evidence type="ECO:0000256" key="14">
    <source>
        <dbReference type="SAM" id="Phobius"/>
    </source>
</evidence>
<evidence type="ECO:0000256" key="6">
    <source>
        <dbReference type="ARBA" id="ARBA00022777"/>
    </source>
</evidence>
<evidence type="ECO:0000256" key="9">
    <source>
        <dbReference type="ARBA" id="ARBA00023180"/>
    </source>
</evidence>
<dbReference type="PROSITE" id="PS50011">
    <property type="entry name" value="PROTEIN_KINASE_DOM"/>
    <property type="match status" value="1"/>
</dbReference>
<gene>
    <name evidence="18" type="ORF">VNO77_28343</name>
</gene>
<dbReference type="PROSITE" id="PS00107">
    <property type="entry name" value="PROTEIN_KINASE_ATP"/>
    <property type="match status" value="1"/>
</dbReference>
<evidence type="ECO:0000256" key="13">
    <source>
        <dbReference type="PROSITE-ProRule" id="PRU10141"/>
    </source>
</evidence>
<accession>A0AAN9KVZ4</accession>
<keyword evidence="9" id="KW-0325">Glycoprotein</keyword>
<dbReference type="PROSITE" id="PS50948">
    <property type="entry name" value="PAN"/>
    <property type="match status" value="1"/>
</dbReference>
<keyword evidence="5 13" id="KW-0547">Nucleotide-binding</keyword>
<dbReference type="SUPFAM" id="SSF56112">
    <property type="entry name" value="Protein kinase-like (PK-like)"/>
    <property type="match status" value="1"/>
</dbReference>
<dbReference type="EMBL" id="JAYMYQ010000006">
    <property type="protein sequence ID" value="KAK7324627.1"/>
    <property type="molecule type" value="Genomic_DNA"/>
</dbReference>
<feature type="transmembrane region" description="Helical" evidence="14">
    <location>
        <begin position="156"/>
        <end position="178"/>
    </location>
</feature>
<dbReference type="NCBIfam" id="TIGR03382">
    <property type="entry name" value="GC_trans_RRR"/>
    <property type="match status" value="1"/>
</dbReference>
<evidence type="ECO:0000259" key="15">
    <source>
        <dbReference type="PROSITE" id="PS50011"/>
    </source>
</evidence>
<comment type="catalytic activity">
    <reaction evidence="10">
        <text>L-threonyl-[protein] + ATP = O-phospho-L-threonyl-[protein] + ADP + H(+)</text>
        <dbReference type="Rhea" id="RHEA:46608"/>
        <dbReference type="Rhea" id="RHEA-COMP:11060"/>
        <dbReference type="Rhea" id="RHEA-COMP:11605"/>
        <dbReference type="ChEBI" id="CHEBI:15378"/>
        <dbReference type="ChEBI" id="CHEBI:30013"/>
        <dbReference type="ChEBI" id="CHEBI:30616"/>
        <dbReference type="ChEBI" id="CHEBI:61977"/>
        <dbReference type="ChEBI" id="CHEBI:456216"/>
        <dbReference type="EC" id="2.7.11.1"/>
    </reaction>
</comment>
<reference evidence="18 19" key="1">
    <citation type="submission" date="2024-01" db="EMBL/GenBank/DDBJ databases">
        <title>The genomes of 5 underutilized Papilionoideae crops provide insights into root nodulation and disease resistanc.</title>
        <authorList>
            <person name="Jiang F."/>
        </authorList>
    </citation>
    <scope>NUCLEOTIDE SEQUENCE [LARGE SCALE GENOMIC DNA]</scope>
    <source>
        <strain evidence="18">LVBAO_FW01</strain>
        <tissue evidence="18">Leaves</tissue>
    </source>
</reference>
<keyword evidence="19" id="KW-1185">Reference proteome</keyword>
<keyword evidence="12" id="KW-0245">EGF-like domain</keyword>
<dbReference type="FunFam" id="1.10.510.10:FF:000060">
    <property type="entry name" value="G-type lectin S-receptor-like serine/threonine-protein kinase"/>
    <property type="match status" value="1"/>
</dbReference>
<evidence type="ECO:0000256" key="4">
    <source>
        <dbReference type="ARBA" id="ARBA00022729"/>
    </source>
</evidence>